<evidence type="ECO:0000313" key="1">
    <source>
        <dbReference type="EMBL" id="OAI06283.1"/>
    </source>
</evidence>
<dbReference type="AlphaFoldDB" id="A0A177MLR3"/>
<dbReference type="Proteomes" id="UP000078090">
    <property type="component" value="Unassembled WGS sequence"/>
</dbReference>
<sequence>MGQFNKAYIFHCITAYFAWGGLTESRAKLSEIAQNYVLYNTVQLLVINQGLVVNFVLADLIRNFFLF</sequence>
<comment type="caution">
    <text evidence="1">The sequence shown here is derived from an EMBL/GenBank/DDBJ whole genome shotgun (WGS) entry which is preliminary data.</text>
</comment>
<accession>A0A177MLR3</accession>
<evidence type="ECO:0000313" key="2">
    <source>
        <dbReference type="Proteomes" id="UP000078090"/>
    </source>
</evidence>
<organism evidence="1 2">
    <name type="scientific">Methylomonas methanica</name>
    <dbReference type="NCBI Taxonomy" id="421"/>
    <lineage>
        <taxon>Bacteria</taxon>
        <taxon>Pseudomonadati</taxon>
        <taxon>Pseudomonadota</taxon>
        <taxon>Gammaproteobacteria</taxon>
        <taxon>Methylococcales</taxon>
        <taxon>Methylococcaceae</taxon>
        <taxon>Methylomonas</taxon>
    </lineage>
</organism>
<reference evidence="1 2" key="1">
    <citation type="submission" date="2016-03" db="EMBL/GenBank/DDBJ databases">
        <authorList>
            <person name="Ploux O."/>
        </authorList>
    </citation>
    <scope>NUCLEOTIDE SEQUENCE [LARGE SCALE GENOMIC DNA]</scope>
    <source>
        <strain evidence="1 2">R-45363</strain>
    </source>
</reference>
<proteinExistence type="predicted"/>
<gene>
    <name evidence="1" type="ORF">A1332_11740</name>
</gene>
<dbReference type="EMBL" id="LUUG01000059">
    <property type="protein sequence ID" value="OAI06283.1"/>
    <property type="molecule type" value="Genomic_DNA"/>
</dbReference>
<protein>
    <submittedName>
        <fullName evidence="1">Uncharacterized protein</fullName>
    </submittedName>
</protein>
<name>A0A177MLR3_METMH</name>